<feature type="region of interest" description="Disordered" evidence="1">
    <location>
        <begin position="1"/>
        <end position="21"/>
    </location>
</feature>
<keyword evidence="3" id="KW-1185">Reference proteome</keyword>
<sequence>MDKSVSDTEINVLSTNNKTPPNYVFQRTKRTREEMADSRICVVRGSSCKQRVSLTVLSTVTGGDLCSEEVHHKSRYQDTMDYESSDDEGVLDLCKELGIRIPPKKKNDNITTRDNLENIDINNLPVVIIPNNTYVSSEVSVHKLSEFHNNVMMVETTAHSPMLPSNEEPIDINFAQTSVQTLH</sequence>
<evidence type="ECO:0000313" key="3">
    <source>
        <dbReference type="Proteomes" id="UP000691718"/>
    </source>
</evidence>
<reference evidence="2" key="1">
    <citation type="submission" date="2021-04" db="EMBL/GenBank/DDBJ databases">
        <authorList>
            <person name="Tunstrom K."/>
        </authorList>
    </citation>
    <scope>NUCLEOTIDE SEQUENCE</scope>
</reference>
<organism evidence="2 3">
    <name type="scientific">Parnassius apollo</name>
    <name type="common">Apollo butterfly</name>
    <name type="synonym">Papilio apollo</name>
    <dbReference type="NCBI Taxonomy" id="110799"/>
    <lineage>
        <taxon>Eukaryota</taxon>
        <taxon>Metazoa</taxon>
        <taxon>Ecdysozoa</taxon>
        <taxon>Arthropoda</taxon>
        <taxon>Hexapoda</taxon>
        <taxon>Insecta</taxon>
        <taxon>Pterygota</taxon>
        <taxon>Neoptera</taxon>
        <taxon>Endopterygota</taxon>
        <taxon>Lepidoptera</taxon>
        <taxon>Glossata</taxon>
        <taxon>Ditrysia</taxon>
        <taxon>Papilionoidea</taxon>
        <taxon>Papilionidae</taxon>
        <taxon>Parnassiinae</taxon>
        <taxon>Parnassini</taxon>
        <taxon>Parnassius</taxon>
        <taxon>Parnassius</taxon>
    </lineage>
</organism>
<evidence type="ECO:0000256" key="1">
    <source>
        <dbReference type="SAM" id="MobiDB-lite"/>
    </source>
</evidence>
<dbReference type="OrthoDB" id="7367179at2759"/>
<protein>
    <submittedName>
        <fullName evidence="2">(apollo) hypothetical protein</fullName>
    </submittedName>
</protein>
<dbReference type="Proteomes" id="UP000691718">
    <property type="component" value="Unassembled WGS sequence"/>
</dbReference>
<accession>A0A8S3X1Z1</accession>
<dbReference type="EMBL" id="CAJQZP010000931">
    <property type="protein sequence ID" value="CAG4997313.1"/>
    <property type="molecule type" value="Genomic_DNA"/>
</dbReference>
<dbReference type="AlphaFoldDB" id="A0A8S3X1Z1"/>
<gene>
    <name evidence="2" type="ORF">PAPOLLO_LOCUS13167</name>
</gene>
<name>A0A8S3X1Z1_PARAO</name>
<evidence type="ECO:0000313" key="2">
    <source>
        <dbReference type="EMBL" id="CAG4997313.1"/>
    </source>
</evidence>
<proteinExistence type="predicted"/>
<comment type="caution">
    <text evidence="2">The sequence shown here is derived from an EMBL/GenBank/DDBJ whole genome shotgun (WGS) entry which is preliminary data.</text>
</comment>
<feature type="compositionally biased region" description="Polar residues" evidence="1">
    <location>
        <begin position="7"/>
        <end position="20"/>
    </location>
</feature>